<gene>
    <name evidence="1" type="ORF">UBAL3_95660010</name>
</gene>
<organism evidence="1 2">
    <name type="scientific">Leptospirillum ferrodiazotrophum</name>
    <dbReference type="NCBI Taxonomy" id="412449"/>
    <lineage>
        <taxon>Bacteria</taxon>
        <taxon>Pseudomonadati</taxon>
        <taxon>Nitrospirota</taxon>
        <taxon>Nitrospiria</taxon>
        <taxon>Nitrospirales</taxon>
        <taxon>Nitrospiraceae</taxon>
        <taxon>Leptospirillum</taxon>
    </lineage>
</organism>
<sequence>MLPRDSGIDTLLDLHDQIIAQSNGYWIKIEAWQVTPTSEIPHGIRYSLTLHDLYGKRIMGYDNAHAIKLPKKFKYAGRIVTYDHMHRHRADKGVLYEFQNAHQLLTDFFESVDRILQESQKT</sequence>
<dbReference type="Pfam" id="PF20126">
    <property type="entry name" value="TumE"/>
    <property type="match status" value="1"/>
</dbReference>
<dbReference type="EMBL" id="GG693886">
    <property type="protein sequence ID" value="EES51719.1"/>
    <property type="molecule type" value="Genomic_DNA"/>
</dbReference>
<evidence type="ECO:0000313" key="2">
    <source>
        <dbReference type="Proteomes" id="UP000009374"/>
    </source>
</evidence>
<protein>
    <submittedName>
        <fullName evidence="1">Uncharacterized protein</fullName>
    </submittedName>
</protein>
<proteinExistence type="predicted"/>
<reference evidence="1 2" key="1">
    <citation type="journal article" date="2009" name="Appl. Environ. Microbiol.">
        <title>Community genomic and proteomic analyses of chemoautotrophic iron-oxidizing "Leptospirillum rubarum" (Group II) and "Leptospirillum ferrodiazotrophum" (Group III) bacteria in acid mine drainage biofilms.</title>
        <authorList>
            <person name="Goltsman D.S."/>
            <person name="Denef V.J."/>
            <person name="Singer S.W."/>
            <person name="VerBerkmoes N.C."/>
            <person name="Lefsrud M."/>
            <person name="Mueller R.S."/>
            <person name="Dick G.J."/>
            <person name="Sun C.L."/>
            <person name="Wheeler K.E."/>
            <person name="Zemla A."/>
            <person name="Baker B.J."/>
            <person name="Hauser L."/>
            <person name="Land M."/>
            <person name="Shah M.B."/>
            <person name="Thelen M.P."/>
            <person name="Hettich R.L."/>
            <person name="Banfield J.F."/>
        </authorList>
    </citation>
    <scope>NUCLEOTIDE SEQUENCE [LARGE SCALE GENOMIC DNA]</scope>
</reference>
<keyword evidence="2" id="KW-1185">Reference proteome</keyword>
<dbReference type="AlphaFoldDB" id="C6I0A0"/>
<dbReference type="Proteomes" id="UP000009374">
    <property type="component" value="Unassembled WGS sequence"/>
</dbReference>
<evidence type="ECO:0000313" key="1">
    <source>
        <dbReference type="EMBL" id="EES51719.1"/>
    </source>
</evidence>
<dbReference type="InterPro" id="IPR045397">
    <property type="entry name" value="TumE-like"/>
</dbReference>
<accession>C6I0A0</accession>
<name>C6I0A0_9BACT</name>